<keyword evidence="4" id="KW-1003">Cell membrane</keyword>
<comment type="caution">
    <text evidence="10">The sequence shown here is derived from an EMBL/GenBank/DDBJ whole genome shotgun (WGS) entry which is preliminary data.</text>
</comment>
<feature type="transmembrane region" description="Helical" evidence="8">
    <location>
        <begin position="110"/>
        <end position="128"/>
    </location>
</feature>
<feature type="transmembrane region" description="Helical" evidence="8">
    <location>
        <begin position="255"/>
        <end position="277"/>
    </location>
</feature>
<evidence type="ECO:0000256" key="8">
    <source>
        <dbReference type="SAM" id="Phobius"/>
    </source>
</evidence>
<feature type="transmembrane region" description="Helical" evidence="8">
    <location>
        <begin position="189"/>
        <end position="210"/>
    </location>
</feature>
<protein>
    <submittedName>
        <fullName evidence="10">MFS transporter</fullName>
    </submittedName>
</protein>
<keyword evidence="6 8" id="KW-1133">Transmembrane helix</keyword>
<accession>A0A2V1KDS0</accession>
<evidence type="ECO:0000256" key="3">
    <source>
        <dbReference type="ARBA" id="ARBA00022448"/>
    </source>
</evidence>
<evidence type="ECO:0000313" key="11">
    <source>
        <dbReference type="Proteomes" id="UP000245283"/>
    </source>
</evidence>
<dbReference type="Gene3D" id="1.20.1250.20">
    <property type="entry name" value="MFS general substrate transporter like domains"/>
    <property type="match status" value="1"/>
</dbReference>
<dbReference type="CDD" id="cd17324">
    <property type="entry name" value="MFS_NepI_like"/>
    <property type="match status" value="1"/>
</dbReference>
<name>A0A2V1KDS0_9ACTO</name>
<evidence type="ECO:0000259" key="9">
    <source>
        <dbReference type="PROSITE" id="PS50850"/>
    </source>
</evidence>
<evidence type="ECO:0000256" key="7">
    <source>
        <dbReference type="ARBA" id="ARBA00023136"/>
    </source>
</evidence>
<dbReference type="Proteomes" id="UP000245283">
    <property type="component" value="Unassembled WGS sequence"/>
</dbReference>
<dbReference type="InterPro" id="IPR036259">
    <property type="entry name" value="MFS_trans_sf"/>
</dbReference>
<dbReference type="PROSITE" id="PS50850">
    <property type="entry name" value="MFS"/>
    <property type="match status" value="1"/>
</dbReference>
<sequence>MYCTQALMPVLTEDLLVTPADAALTVSATTGVMAVAILPVSVLSERFGRGRVILASVLSATLIGLLLPFAPGLSWLIAGRALQGLAIAGVPATGMAWLSQEVRSDHLPHAMGLYVAGNTVGGLLGRLIPAGVLQFADWRVALGVNMIFAFVCAVVTTVLLPKERNFRPKKLRLRSEITTMGRQWRSPRLAALFLVAFVFMGVFVSLYNFLGYRLTSVFGLPDSAVGAIFLLYLFGTLASARSGHKVMKLGRGRTMLLGSALALAGLLLVLTSNLWLVLIGVGVFTYGFFTVHSVASGWVGALAPESRGEASGMYLACYYLGSSLVGYASGHVMHAFSWGGLVGWLAALLVLGGGLVGYLLYHEQHSF</sequence>
<feature type="transmembrane region" description="Helical" evidence="8">
    <location>
        <begin position="140"/>
        <end position="160"/>
    </location>
</feature>
<evidence type="ECO:0000256" key="4">
    <source>
        <dbReference type="ARBA" id="ARBA00022475"/>
    </source>
</evidence>
<feature type="transmembrane region" description="Helical" evidence="8">
    <location>
        <begin position="283"/>
        <end position="303"/>
    </location>
</feature>
<feature type="transmembrane region" description="Helical" evidence="8">
    <location>
        <begin position="20"/>
        <end position="40"/>
    </location>
</feature>
<keyword evidence="11" id="KW-1185">Reference proteome</keyword>
<feature type="transmembrane region" description="Helical" evidence="8">
    <location>
        <begin position="52"/>
        <end position="71"/>
    </location>
</feature>
<dbReference type="AlphaFoldDB" id="A0A2V1KDS0"/>
<comment type="subcellular location">
    <subcellularLocation>
        <location evidence="1">Cell membrane</location>
        <topology evidence="1">Multi-pass membrane protein</topology>
    </subcellularLocation>
</comment>
<proteinExistence type="inferred from homology"/>
<evidence type="ECO:0000256" key="2">
    <source>
        <dbReference type="ARBA" id="ARBA00008335"/>
    </source>
</evidence>
<dbReference type="GO" id="GO:0022857">
    <property type="term" value="F:transmembrane transporter activity"/>
    <property type="evidence" value="ECO:0007669"/>
    <property type="project" value="InterPro"/>
</dbReference>
<keyword evidence="5 8" id="KW-0812">Transmembrane</keyword>
<evidence type="ECO:0000256" key="5">
    <source>
        <dbReference type="ARBA" id="ARBA00022692"/>
    </source>
</evidence>
<evidence type="ECO:0000256" key="6">
    <source>
        <dbReference type="ARBA" id="ARBA00022989"/>
    </source>
</evidence>
<dbReference type="PANTHER" id="PTHR43271:SF1">
    <property type="entry name" value="INNER MEMBRANE TRANSPORT PROTEIN YNFM"/>
    <property type="match status" value="1"/>
</dbReference>
<feature type="transmembrane region" description="Helical" evidence="8">
    <location>
        <begin position="342"/>
        <end position="361"/>
    </location>
</feature>
<dbReference type="PANTHER" id="PTHR43271">
    <property type="entry name" value="BLL2771 PROTEIN"/>
    <property type="match status" value="1"/>
</dbReference>
<dbReference type="OrthoDB" id="63984at2"/>
<feature type="domain" description="Major facilitator superfamily (MFS) profile" evidence="9">
    <location>
        <begin position="1"/>
        <end position="365"/>
    </location>
</feature>
<gene>
    <name evidence="10" type="ORF">DD236_02075</name>
</gene>
<keyword evidence="7 8" id="KW-0472">Membrane</keyword>
<reference evidence="11" key="1">
    <citation type="submission" date="2018-05" db="EMBL/GenBank/DDBJ databases">
        <authorList>
            <person name="Li Y."/>
        </authorList>
    </citation>
    <scope>NUCLEOTIDE SEQUENCE [LARGE SCALE GENOMIC DNA]</scope>
    <source>
        <strain evidence="11">sk1b4</strain>
    </source>
</reference>
<feature type="transmembrane region" description="Helical" evidence="8">
    <location>
        <begin position="77"/>
        <end position="98"/>
    </location>
</feature>
<evidence type="ECO:0000256" key="1">
    <source>
        <dbReference type="ARBA" id="ARBA00004651"/>
    </source>
</evidence>
<dbReference type="EMBL" id="QETB01000001">
    <property type="protein sequence ID" value="PWF27761.1"/>
    <property type="molecule type" value="Genomic_DNA"/>
</dbReference>
<organism evidence="10 11">
    <name type="scientific">Ancrocorticia populi</name>
    <dbReference type="NCBI Taxonomy" id="2175228"/>
    <lineage>
        <taxon>Bacteria</taxon>
        <taxon>Bacillati</taxon>
        <taxon>Actinomycetota</taxon>
        <taxon>Actinomycetes</taxon>
        <taxon>Actinomycetales</taxon>
        <taxon>Actinomycetaceae</taxon>
        <taxon>Ancrocorticia</taxon>
    </lineage>
</organism>
<dbReference type="SUPFAM" id="SSF103473">
    <property type="entry name" value="MFS general substrate transporter"/>
    <property type="match status" value="1"/>
</dbReference>
<dbReference type="GO" id="GO:0005886">
    <property type="term" value="C:plasma membrane"/>
    <property type="evidence" value="ECO:0007669"/>
    <property type="project" value="UniProtKB-SubCell"/>
</dbReference>
<dbReference type="InterPro" id="IPR020846">
    <property type="entry name" value="MFS_dom"/>
</dbReference>
<evidence type="ECO:0000313" key="10">
    <source>
        <dbReference type="EMBL" id="PWF27761.1"/>
    </source>
</evidence>
<keyword evidence="3" id="KW-0813">Transport</keyword>
<feature type="transmembrane region" description="Helical" evidence="8">
    <location>
        <begin position="315"/>
        <end position="336"/>
    </location>
</feature>
<dbReference type="Pfam" id="PF07690">
    <property type="entry name" value="MFS_1"/>
    <property type="match status" value="1"/>
</dbReference>
<dbReference type="InterPro" id="IPR011701">
    <property type="entry name" value="MFS"/>
</dbReference>
<comment type="similarity">
    <text evidence="2">Belongs to the major facilitator superfamily.</text>
</comment>